<dbReference type="Proteomes" id="UP000317722">
    <property type="component" value="Unassembled WGS sequence"/>
</dbReference>
<dbReference type="SUPFAM" id="SSF52540">
    <property type="entry name" value="P-loop containing nucleoside triphosphate hydrolases"/>
    <property type="match status" value="1"/>
</dbReference>
<dbReference type="OrthoDB" id="4524286at2"/>
<dbReference type="AlphaFoldDB" id="A0A502CKF2"/>
<evidence type="ECO:0000313" key="2">
    <source>
        <dbReference type="Proteomes" id="UP000317722"/>
    </source>
</evidence>
<dbReference type="RefSeq" id="WP_140744117.1">
    <property type="nucleotide sequence ID" value="NZ_RCZM01000011.1"/>
</dbReference>
<gene>
    <name evidence="1" type="ORF">EAH86_20175</name>
</gene>
<name>A0A502CKF2_9MICO</name>
<keyword evidence="2" id="KW-1185">Reference proteome</keyword>
<dbReference type="CDD" id="cd18809">
    <property type="entry name" value="SF1_C_RecD"/>
    <property type="match status" value="1"/>
</dbReference>
<accession>A0A502CKF2</accession>
<reference evidence="1 2" key="1">
    <citation type="journal article" date="2019" name="Environ. Microbiol.">
        <title>Species interactions and distinct microbial communities in high Arctic permafrost affected cryosols are associated with the CH4 and CO2 gas fluxes.</title>
        <authorList>
            <person name="Altshuler I."/>
            <person name="Hamel J."/>
            <person name="Turney S."/>
            <person name="Magnuson E."/>
            <person name="Levesque R."/>
            <person name="Greer C."/>
            <person name="Whyte L.G."/>
        </authorList>
    </citation>
    <scope>NUCLEOTIDE SEQUENCE [LARGE SCALE GENOMIC DNA]</scope>
    <source>
        <strain evidence="1 2">S9.3A</strain>
    </source>
</reference>
<dbReference type="Pfam" id="PF13604">
    <property type="entry name" value="AAA_30"/>
    <property type="match status" value="1"/>
</dbReference>
<dbReference type="InterPro" id="IPR027417">
    <property type="entry name" value="P-loop_NTPase"/>
</dbReference>
<comment type="caution">
    <text evidence="1">The sequence shown here is derived from an EMBL/GenBank/DDBJ whole genome shotgun (WGS) entry which is preliminary data.</text>
</comment>
<evidence type="ECO:0000313" key="1">
    <source>
        <dbReference type="EMBL" id="TPG12246.1"/>
    </source>
</evidence>
<sequence>MAATKDLDHITMQARQVGAKVLLVGDWAQLSAVQAGGAFKLIADDRGPDAPTLHEIHRFRHEWERRATFQLRAGNLDVVDSYVQHGRVESGGREDMLDLIFDAWRTDTTAGRTSLMLAADIATVADLNARARMHRVATGNVVHDGIQLADGTIIAVGDVVVTRLNQRALASGRGWVKNGDDWIVHGIRDDGSVQVKRPRGGPFATLPADYVSEHVELGYATTAHRAQGRTVDTAHAYVSAATQREPLYVMATRGRETNHLYVDTANEPDAATGHGGAVAVEPIDVLRAVIITSGAETSATTVREAERASTWARRMEWEGAAVHEARHDPPTRQL</sequence>
<proteinExistence type="predicted"/>
<dbReference type="Gene3D" id="3.40.50.300">
    <property type="entry name" value="P-loop containing nucleotide triphosphate hydrolases"/>
    <property type="match status" value="2"/>
</dbReference>
<protein>
    <submittedName>
        <fullName evidence="1">Uncharacterized protein</fullName>
    </submittedName>
</protein>
<organism evidence="1 2">
    <name type="scientific">Pedococcus bigeumensis</name>
    <dbReference type="NCBI Taxonomy" id="433644"/>
    <lineage>
        <taxon>Bacteria</taxon>
        <taxon>Bacillati</taxon>
        <taxon>Actinomycetota</taxon>
        <taxon>Actinomycetes</taxon>
        <taxon>Micrococcales</taxon>
        <taxon>Intrasporangiaceae</taxon>
        <taxon>Pedococcus</taxon>
    </lineage>
</organism>
<dbReference type="Gene3D" id="2.30.30.940">
    <property type="match status" value="1"/>
</dbReference>
<dbReference type="EMBL" id="RCZM01000011">
    <property type="protein sequence ID" value="TPG12246.1"/>
    <property type="molecule type" value="Genomic_DNA"/>
</dbReference>